<dbReference type="VEuPathDB" id="PlasmoDB:PCYB_006900"/>
<organism evidence="1 2">
    <name type="scientific">Plasmodium cynomolgi (strain B)</name>
    <dbReference type="NCBI Taxonomy" id="1120755"/>
    <lineage>
        <taxon>Eukaryota</taxon>
        <taxon>Sar</taxon>
        <taxon>Alveolata</taxon>
        <taxon>Apicomplexa</taxon>
        <taxon>Aconoidasida</taxon>
        <taxon>Haemosporida</taxon>
        <taxon>Plasmodiidae</taxon>
        <taxon>Plasmodium</taxon>
        <taxon>Plasmodium (Plasmodium)</taxon>
    </lineage>
</organism>
<dbReference type="RefSeq" id="XP_004228159.1">
    <property type="nucleotide sequence ID" value="XM_004228111.1"/>
</dbReference>
<feature type="non-terminal residue" evidence="1">
    <location>
        <position position="1"/>
    </location>
</feature>
<dbReference type="InterPro" id="IPR022139">
    <property type="entry name" value="Fam-L/Fam-M-like_plasmodium"/>
</dbReference>
<dbReference type="KEGG" id="pcy:PCYB_006900"/>
<reference evidence="1 2" key="1">
    <citation type="journal article" date="2012" name="Nat. Genet.">
        <title>Plasmodium cynomolgi genome sequences provide insight into Plasmodium vivax and the monkey malaria clade.</title>
        <authorList>
            <person name="Tachibana S."/>
            <person name="Sullivan S.A."/>
            <person name="Kawai S."/>
            <person name="Nakamura S."/>
            <person name="Kim H.R."/>
            <person name="Goto N."/>
            <person name="Arisue N."/>
            <person name="Palacpac N.M.Q."/>
            <person name="Honma H."/>
            <person name="Yagi M."/>
            <person name="Tougan T."/>
            <person name="Katakai Y."/>
            <person name="Kaneko O."/>
            <person name="Mita T."/>
            <person name="Kita K."/>
            <person name="Yasutomi Y."/>
            <person name="Sutton P.L."/>
            <person name="Shakhbatyan R."/>
            <person name="Horii T."/>
            <person name="Yasunaga T."/>
            <person name="Barnwell J.W."/>
            <person name="Escalante A.A."/>
            <person name="Carlton J.M."/>
            <person name="Tanabe K."/>
        </authorList>
    </citation>
    <scope>NUCLEOTIDE SEQUENCE [LARGE SCALE GENOMIC DNA]</scope>
    <source>
        <strain evidence="1 2">B</strain>
    </source>
</reference>
<dbReference type="OrthoDB" id="389412at2759"/>
<proteinExistence type="predicted"/>
<dbReference type="Pfam" id="PF12420">
    <property type="entry name" value="DUF3671"/>
    <property type="match status" value="1"/>
</dbReference>
<gene>
    <name evidence="1" type="ORF">PCYB_006900</name>
</gene>
<protein>
    <submittedName>
        <fullName evidence="1">CYIR protein</fullName>
    </submittedName>
</protein>
<evidence type="ECO:0000313" key="2">
    <source>
        <dbReference type="Proteomes" id="UP000006319"/>
    </source>
</evidence>
<dbReference type="AlphaFoldDB" id="K6UFE1"/>
<sequence length="103" mass="12178">YNLGNNIGNLYNIVIRSEIRFQRLLAKQVIKKELDQSKIRDVISENNSYNNVKCTSGDLSKYAELKKKGLNDMNLYKKLYKHRYSKKNILGKFDCYCEKKYSI</sequence>
<dbReference type="GeneID" id="14696483"/>
<keyword evidence="2" id="KW-1185">Reference proteome</keyword>
<name>K6UFE1_PLACD</name>
<dbReference type="Proteomes" id="UP000006319">
    <property type="component" value="Unassembled WGS sequence"/>
</dbReference>
<accession>K6UFE1</accession>
<evidence type="ECO:0000313" key="1">
    <source>
        <dbReference type="EMBL" id="GAB69941.1"/>
    </source>
</evidence>
<dbReference type="EMBL" id="DF158227">
    <property type="protein sequence ID" value="GAB69941.1"/>
    <property type="molecule type" value="Genomic_DNA"/>
</dbReference>